<evidence type="ECO:0000256" key="1">
    <source>
        <dbReference type="SAM" id="MobiDB-lite"/>
    </source>
</evidence>
<feature type="compositionally biased region" description="Low complexity" evidence="1">
    <location>
        <begin position="606"/>
        <end position="620"/>
    </location>
</feature>
<name>A0A6J5B9X7_9BURK</name>
<gene>
    <name evidence="2" type="ORF">LMG26845_05044</name>
</gene>
<evidence type="ECO:0008006" key="4">
    <source>
        <dbReference type="Google" id="ProtNLM"/>
    </source>
</evidence>
<feature type="compositionally biased region" description="Acidic residues" evidence="1">
    <location>
        <begin position="635"/>
        <end position="647"/>
    </location>
</feature>
<feature type="region of interest" description="Disordered" evidence="1">
    <location>
        <begin position="600"/>
        <end position="650"/>
    </location>
</feature>
<organism evidence="2 3">
    <name type="scientific">Achromobacter insuavis</name>
    <dbReference type="NCBI Taxonomy" id="1287735"/>
    <lineage>
        <taxon>Bacteria</taxon>
        <taxon>Pseudomonadati</taxon>
        <taxon>Pseudomonadota</taxon>
        <taxon>Betaproteobacteria</taxon>
        <taxon>Burkholderiales</taxon>
        <taxon>Alcaligenaceae</taxon>
        <taxon>Achromobacter</taxon>
    </lineage>
</organism>
<evidence type="ECO:0000313" key="3">
    <source>
        <dbReference type="Proteomes" id="UP000507979"/>
    </source>
</evidence>
<keyword evidence="3" id="KW-1185">Reference proteome</keyword>
<proteinExistence type="predicted"/>
<reference evidence="2 3" key="1">
    <citation type="submission" date="2020-04" db="EMBL/GenBank/DDBJ databases">
        <authorList>
            <person name="De Canck E."/>
        </authorList>
    </citation>
    <scope>NUCLEOTIDE SEQUENCE [LARGE SCALE GENOMIC DNA]</scope>
    <source>
        <strain evidence="2 3">LMG 26845</strain>
    </source>
</reference>
<protein>
    <recommendedName>
        <fullName evidence="4">NAD-specific glutamate dehydrogenase</fullName>
    </recommendedName>
</protein>
<accession>A0A6J5B9X7</accession>
<dbReference type="Proteomes" id="UP000507979">
    <property type="component" value="Unassembled WGS sequence"/>
</dbReference>
<dbReference type="EMBL" id="CADIJR010000073">
    <property type="protein sequence ID" value="CAB3697152.1"/>
    <property type="molecule type" value="Genomic_DNA"/>
</dbReference>
<feature type="compositionally biased region" description="Basic and acidic residues" evidence="1">
    <location>
        <begin position="621"/>
        <end position="633"/>
    </location>
</feature>
<dbReference type="AlphaFoldDB" id="A0A6J5B9X7"/>
<sequence length="671" mass="69803">MRARRGAAGGDAAQDVVHDPGGARVDGARGGVARHHRLRLHQHVARAVGDLVDQVGRDAVAAVGEHAVAVDHLQRRGAAGAQAQRQHRRPAGLVEAEAGQVVLRVLRADGLQDADGDHVLGLVQALAQRQHRLVAVAVVLGLPVFRAGLGGGQHEGLVGDLGGGRQAALQGRGVDERLDVRARLAPGLGDAVEGAAVVVEAADHGADGAVLRHHRHQRRLQRRHVDDFPAVAVLVDVDHRAALDALAVAGLGVERARHHRQRLLVGDGDDVAGAAGHGHFLRAGGQHHGGEQVFAVGRLFLHAVEQVVERRGVLLDAVGQFDLVFGAGVGRAAGVVHHAIAHGAVGGFLVLGVDRGVDVDALGVGLLLEHAVHQLARQFGRVVAVDGEAAGAGAVGAADDQALLEGLVGLFRGQVAQRLHAAQHVVLADLGAREVGDGVEARRGLGDAGQHRGLGRRHFGQRLAEVGARGGGEPIGAVAQVDLVHVELEDLVLGELGFNLVGQQQFVELARIGLLGRQVEIARHLHGDGAAALGLGLLDEVHEHRAHHAHPVDAAVLVEAVILGRQHGLAHHRRDLVEAQHVAVFFAVFADQDLVGGVDAQRHPRPVVGHGVQVGQAGPGDRQRQADQDRPADTEAGDGDGGFDEESFPGKARFAARGGGGLLGGAHCRRF</sequence>
<evidence type="ECO:0000313" key="2">
    <source>
        <dbReference type="EMBL" id="CAB3697152.1"/>
    </source>
</evidence>
<feature type="region of interest" description="Disordered" evidence="1">
    <location>
        <begin position="1"/>
        <end position="23"/>
    </location>
</feature>